<dbReference type="Pfam" id="PF04024">
    <property type="entry name" value="PspC"/>
    <property type="match status" value="1"/>
</dbReference>
<evidence type="ECO:0000259" key="7">
    <source>
        <dbReference type="Pfam" id="PF04024"/>
    </source>
</evidence>
<name>A0A086ZXN3_9BIFI</name>
<keyword evidence="5" id="KW-1133">Transmembrane helix</keyword>
<dbReference type="InterPro" id="IPR003594">
    <property type="entry name" value="HATPase_dom"/>
</dbReference>
<feature type="domain" description="Phage shock protein PspC N-terminal" evidence="7">
    <location>
        <begin position="61"/>
        <end position="116"/>
    </location>
</feature>
<evidence type="ECO:0000256" key="4">
    <source>
        <dbReference type="SAM" id="MobiDB-lite"/>
    </source>
</evidence>
<evidence type="ECO:0000256" key="3">
    <source>
        <dbReference type="ARBA" id="ARBA00023012"/>
    </source>
</evidence>
<protein>
    <submittedName>
        <fullName evidence="8">Histidine kinase sensor</fullName>
    </submittedName>
</protein>
<keyword evidence="9" id="KW-1185">Reference proteome</keyword>
<keyword evidence="5" id="KW-0812">Transmembrane</keyword>
<dbReference type="InterPro" id="IPR007168">
    <property type="entry name" value="Phageshock_PspC_N"/>
</dbReference>
<feature type="transmembrane region" description="Helical" evidence="5">
    <location>
        <begin position="88"/>
        <end position="113"/>
    </location>
</feature>
<evidence type="ECO:0000256" key="1">
    <source>
        <dbReference type="ARBA" id="ARBA00022679"/>
    </source>
</evidence>
<feature type="domain" description="Histidine kinase/HSP90-like ATPase" evidence="6">
    <location>
        <begin position="401"/>
        <end position="489"/>
    </location>
</feature>
<feature type="region of interest" description="Disordered" evidence="4">
    <location>
        <begin position="133"/>
        <end position="168"/>
    </location>
</feature>
<comment type="caution">
    <text evidence="8">The sequence shown here is derived from an EMBL/GenBank/DDBJ whole genome shotgun (WGS) entry which is preliminary data.</text>
</comment>
<evidence type="ECO:0000256" key="2">
    <source>
        <dbReference type="ARBA" id="ARBA00022777"/>
    </source>
</evidence>
<organism evidence="8 9">
    <name type="scientific">Bifidobacterium biavatii DSM 23969</name>
    <dbReference type="NCBI Taxonomy" id="1437608"/>
    <lineage>
        <taxon>Bacteria</taxon>
        <taxon>Bacillati</taxon>
        <taxon>Actinomycetota</taxon>
        <taxon>Actinomycetes</taxon>
        <taxon>Bifidobacteriales</taxon>
        <taxon>Bifidobacteriaceae</taxon>
        <taxon>Bifidobacterium</taxon>
    </lineage>
</organism>
<accession>A0A086ZXN3</accession>
<dbReference type="eggNOG" id="COG4585">
    <property type="taxonomic scope" value="Bacteria"/>
</dbReference>
<keyword evidence="3" id="KW-0902">Two-component regulatory system</keyword>
<evidence type="ECO:0000259" key="6">
    <source>
        <dbReference type="Pfam" id="PF02518"/>
    </source>
</evidence>
<dbReference type="Proteomes" id="UP000029108">
    <property type="component" value="Unassembled WGS sequence"/>
</dbReference>
<dbReference type="PANTHER" id="PTHR24421:SF61">
    <property type="entry name" value="OXYGEN SENSOR HISTIDINE KINASE NREB"/>
    <property type="match status" value="1"/>
</dbReference>
<dbReference type="PANTHER" id="PTHR24421">
    <property type="entry name" value="NITRATE/NITRITE SENSOR PROTEIN NARX-RELATED"/>
    <property type="match status" value="1"/>
</dbReference>
<feature type="transmembrane region" description="Helical" evidence="5">
    <location>
        <begin position="191"/>
        <end position="210"/>
    </location>
</feature>
<evidence type="ECO:0000313" key="8">
    <source>
        <dbReference type="EMBL" id="KFI51283.1"/>
    </source>
</evidence>
<sequence>MIFQQHPYAPSSQSDPESGAWIGARPGGASGSAYGTYGAASASSASPTPSVVPYAPPERLPLMRPKRGRMLCGVCRGVAMHTGVGVGWVRLLFVAATCMFGAGIVAYVFLWLFMPVGDPVAAAQARAAARPAASSPLSRGNRRMGGWTDGERTGAANGDGATSDSPADPALAVAGQSETLLDALKRAPKPALVALAGLALLAITVVMLYGGVAGELILPILLAVTGVGMAWLRYGAKDGQLWSMLGGVTLLFVAYAVFVFESAIPGWGASPRRIIMAGFILLAGVCVSIVPWISSLIRELGTERALKEREEERADMTAHLHDGVLQTLALIQLHSNEPATVFTLARQQERELREWLYQERTTSDRSVSAGIKAVAAQVEDTHGKPIEVVTVGDARPSAQTDALLDAAQQALVNAVTHGGEPVSVYCEAGGGTVDVFVRDHGDGFDVDAIPEGRLGIRESIIGRVRRRGGTVDIVSRPGWGTEVRMHMPIADDGARGGSTDESERAK</sequence>
<keyword evidence="1" id="KW-0808">Transferase</keyword>
<dbReference type="InterPro" id="IPR036890">
    <property type="entry name" value="HATPase_C_sf"/>
</dbReference>
<proteinExistence type="predicted"/>
<keyword evidence="2 8" id="KW-0418">Kinase</keyword>
<dbReference type="GO" id="GO:0016301">
    <property type="term" value="F:kinase activity"/>
    <property type="evidence" value="ECO:0007669"/>
    <property type="project" value="UniProtKB-KW"/>
</dbReference>
<reference evidence="8 9" key="1">
    <citation type="submission" date="2014-03" db="EMBL/GenBank/DDBJ databases">
        <title>Genomics of Bifidobacteria.</title>
        <authorList>
            <person name="Ventura M."/>
            <person name="Milani C."/>
            <person name="Lugli G.A."/>
        </authorList>
    </citation>
    <scope>NUCLEOTIDE SEQUENCE [LARGE SCALE GENOMIC DNA]</scope>
    <source>
        <strain evidence="8 9">DSM 23969</strain>
    </source>
</reference>
<gene>
    <name evidence="8" type="ORF">BBIA_0848</name>
</gene>
<evidence type="ECO:0000256" key="5">
    <source>
        <dbReference type="SAM" id="Phobius"/>
    </source>
</evidence>
<dbReference type="eggNOG" id="COG1983">
    <property type="taxonomic scope" value="Bacteria"/>
</dbReference>
<dbReference type="SUPFAM" id="SSF55874">
    <property type="entry name" value="ATPase domain of HSP90 chaperone/DNA topoisomerase II/histidine kinase"/>
    <property type="match status" value="1"/>
</dbReference>
<dbReference type="GO" id="GO:0000160">
    <property type="term" value="P:phosphorelay signal transduction system"/>
    <property type="evidence" value="ECO:0007669"/>
    <property type="project" value="UniProtKB-KW"/>
</dbReference>
<dbReference type="STRING" id="1437608.GCA_000771645_01292"/>
<feature type="region of interest" description="Disordered" evidence="4">
    <location>
        <begin position="1"/>
        <end position="22"/>
    </location>
</feature>
<feature type="transmembrane region" description="Helical" evidence="5">
    <location>
        <begin position="241"/>
        <end position="268"/>
    </location>
</feature>
<dbReference type="EMBL" id="JGYN01000010">
    <property type="protein sequence ID" value="KFI51283.1"/>
    <property type="molecule type" value="Genomic_DNA"/>
</dbReference>
<keyword evidence="5" id="KW-0472">Membrane</keyword>
<feature type="transmembrane region" description="Helical" evidence="5">
    <location>
        <begin position="216"/>
        <end position="234"/>
    </location>
</feature>
<dbReference type="InterPro" id="IPR050482">
    <property type="entry name" value="Sensor_HK_TwoCompSys"/>
</dbReference>
<feature type="transmembrane region" description="Helical" evidence="5">
    <location>
        <begin position="274"/>
        <end position="297"/>
    </location>
</feature>
<dbReference type="CDD" id="cd16917">
    <property type="entry name" value="HATPase_UhpB-NarQ-NarX-like"/>
    <property type="match status" value="1"/>
</dbReference>
<dbReference type="AlphaFoldDB" id="A0A086ZXN3"/>
<dbReference type="Gene3D" id="3.30.565.10">
    <property type="entry name" value="Histidine kinase-like ATPase, C-terminal domain"/>
    <property type="match status" value="1"/>
</dbReference>
<dbReference type="Pfam" id="PF02518">
    <property type="entry name" value="HATPase_c"/>
    <property type="match status" value="1"/>
</dbReference>
<evidence type="ECO:0000313" key="9">
    <source>
        <dbReference type="Proteomes" id="UP000029108"/>
    </source>
</evidence>